<dbReference type="EMBL" id="CAJFDI010000002">
    <property type="protein sequence ID" value="CAD5214977.1"/>
    <property type="molecule type" value="Genomic_DNA"/>
</dbReference>
<dbReference type="Proteomes" id="UP000659654">
    <property type="component" value="Unassembled WGS sequence"/>
</dbReference>
<protein>
    <submittedName>
        <fullName evidence="2">(pine wood nematode) hypothetical protein</fullName>
    </submittedName>
</protein>
<dbReference type="InterPro" id="IPR036742">
    <property type="entry name" value="ATP_synth_F1_esu_sf_mt"/>
</dbReference>
<evidence type="ECO:0000256" key="1">
    <source>
        <dbReference type="ARBA" id="ARBA00009502"/>
    </source>
</evidence>
<reference evidence="2" key="1">
    <citation type="submission" date="2020-09" db="EMBL/GenBank/DDBJ databases">
        <authorList>
            <person name="Kikuchi T."/>
        </authorList>
    </citation>
    <scope>NUCLEOTIDE SEQUENCE</scope>
    <source>
        <strain evidence="2">Ka4C1</strain>
    </source>
</reference>
<dbReference type="PANTHER" id="PTHR12448:SF0">
    <property type="entry name" value="ATP SYNTHASE SUBUNIT EPSILON, MITOCHONDRIAL"/>
    <property type="match status" value="1"/>
</dbReference>
<dbReference type="Pfam" id="PF04627">
    <property type="entry name" value="ATP-synt_Eps"/>
    <property type="match status" value="1"/>
</dbReference>
<comment type="caution">
    <text evidence="2">The sequence shown here is derived from an EMBL/GenBank/DDBJ whole genome shotgun (WGS) entry which is preliminary data.</text>
</comment>
<dbReference type="GO" id="GO:0046933">
    <property type="term" value="F:proton-transporting ATP synthase activity, rotational mechanism"/>
    <property type="evidence" value="ECO:0007669"/>
    <property type="project" value="InterPro"/>
</dbReference>
<accession>A0A7I8WQ41</accession>
<dbReference type="PANTHER" id="PTHR12448">
    <property type="entry name" value="ATP SYNTHASE EPSILON CHAIN, MITOCHONDRIAL"/>
    <property type="match status" value="1"/>
</dbReference>
<organism evidence="2 3">
    <name type="scientific">Bursaphelenchus xylophilus</name>
    <name type="common">Pinewood nematode worm</name>
    <name type="synonym">Aphelenchoides xylophilus</name>
    <dbReference type="NCBI Taxonomy" id="6326"/>
    <lineage>
        <taxon>Eukaryota</taxon>
        <taxon>Metazoa</taxon>
        <taxon>Ecdysozoa</taxon>
        <taxon>Nematoda</taxon>
        <taxon>Chromadorea</taxon>
        <taxon>Rhabditida</taxon>
        <taxon>Tylenchina</taxon>
        <taxon>Tylenchomorpha</taxon>
        <taxon>Aphelenchoidea</taxon>
        <taxon>Aphelenchoididae</taxon>
        <taxon>Bursaphelenchus</taxon>
    </lineage>
</organism>
<dbReference type="OrthoDB" id="269124at2759"/>
<sequence>MNLLMVKELDCLPFVRPSLESNMAGWRAAGLTYLRYSQIAAAVTRKCAKVAAGTKSTAPAPATLKLTFWENGKQIVNKD</sequence>
<dbReference type="GO" id="GO:0045259">
    <property type="term" value="C:proton-transporting ATP synthase complex"/>
    <property type="evidence" value="ECO:0007669"/>
    <property type="project" value="InterPro"/>
</dbReference>
<evidence type="ECO:0000313" key="3">
    <source>
        <dbReference type="Proteomes" id="UP000659654"/>
    </source>
</evidence>
<dbReference type="GO" id="GO:0005743">
    <property type="term" value="C:mitochondrial inner membrane"/>
    <property type="evidence" value="ECO:0007669"/>
    <property type="project" value="InterPro"/>
</dbReference>
<dbReference type="SUPFAM" id="SSF48690">
    <property type="entry name" value="Epsilon subunit of mitochondrial F1F0-ATP synthase"/>
    <property type="match status" value="1"/>
</dbReference>
<keyword evidence="3" id="KW-1185">Reference proteome</keyword>
<dbReference type="GO" id="GO:0042776">
    <property type="term" value="P:proton motive force-driven mitochondrial ATP synthesis"/>
    <property type="evidence" value="ECO:0007669"/>
    <property type="project" value="TreeGrafter"/>
</dbReference>
<comment type="similarity">
    <text evidence="1">Belongs to the eukaryotic ATPase epsilon family.</text>
</comment>
<dbReference type="InterPro" id="IPR006721">
    <property type="entry name" value="ATP_synth_F1_esu_mt"/>
</dbReference>
<gene>
    <name evidence="2" type="ORF">BXYJ_LOCUS3799</name>
</gene>
<dbReference type="SMR" id="A0A7I8WQ41"/>
<proteinExistence type="inferred from homology"/>
<dbReference type="EMBL" id="CAJFCV020000002">
    <property type="protein sequence ID" value="CAG9096158.1"/>
    <property type="molecule type" value="Genomic_DNA"/>
</dbReference>
<dbReference type="Gene3D" id="1.10.1620.20">
    <property type="entry name" value="ATP synthase, F1 complex, epsilon subunit superfamily, mitochondrial"/>
    <property type="match status" value="1"/>
</dbReference>
<name>A0A7I8WQ41_BURXY</name>
<dbReference type="CDD" id="cd12153">
    <property type="entry name" value="F1-ATPase_epsilon"/>
    <property type="match status" value="1"/>
</dbReference>
<dbReference type="AlphaFoldDB" id="A0A7I8WQ41"/>
<dbReference type="Proteomes" id="UP000582659">
    <property type="component" value="Unassembled WGS sequence"/>
</dbReference>
<evidence type="ECO:0000313" key="2">
    <source>
        <dbReference type="EMBL" id="CAD5214977.1"/>
    </source>
</evidence>